<dbReference type="InterPro" id="IPR029052">
    <property type="entry name" value="Metallo-depent_PP-like"/>
</dbReference>
<accession>A0ABW7FAC2</accession>
<gene>
    <name evidence="2" type="ORF">ACG00Y_22665</name>
</gene>
<evidence type="ECO:0000313" key="2">
    <source>
        <dbReference type="EMBL" id="MFG6432735.1"/>
    </source>
</evidence>
<dbReference type="InterPro" id="IPR004843">
    <property type="entry name" value="Calcineurin-like_PHP"/>
</dbReference>
<protein>
    <submittedName>
        <fullName evidence="2">Metallophosphoesterase</fullName>
    </submittedName>
</protein>
<dbReference type="Proteomes" id="UP001606210">
    <property type="component" value="Unassembled WGS sequence"/>
</dbReference>
<dbReference type="RefSeq" id="WP_394482831.1">
    <property type="nucleotide sequence ID" value="NZ_JBIGHV010000009.1"/>
</dbReference>
<dbReference type="EMBL" id="JBIGHV010000009">
    <property type="protein sequence ID" value="MFG6432735.1"/>
    <property type="molecule type" value="Genomic_DNA"/>
</dbReference>
<proteinExistence type="predicted"/>
<name>A0ABW7FAC2_9BURK</name>
<evidence type="ECO:0000313" key="3">
    <source>
        <dbReference type="Proteomes" id="UP001606210"/>
    </source>
</evidence>
<dbReference type="Pfam" id="PF00149">
    <property type="entry name" value="Metallophos"/>
    <property type="match status" value="1"/>
</dbReference>
<reference evidence="2 3" key="1">
    <citation type="submission" date="2024-08" db="EMBL/GenBank/DDBJ databases">
        <authorList>
            <person name="Lu H."/>
        </authorList>
    </citation>
    <scope>NUCLEOTIDE SEQUENCE [LARGE SCALE GENOMIC DNA]</scope>
    <source>
        <strain evidence="2 3">LYH14W</strain>
    </source>
</reference>
<keyword evidence="3" id="KW-1185">Reference proteome</keyword>
<comment type="caution">
    <text evidence="2">The sequence shown here is derived from an EMBL/GenBank/DDBJ whole genome shotgun (WGS) entry which is preliminary data.</text>
</comment>
<evidence type="ECO:0000259" key="1">
    <source>
        <dbReference type="Pfam" id="PF00149"/>
    </source>
</evidence>
<organism evidence="2 3">
    <name type="scientific">Pelomonas parva</name>
    <dbReference type="NCBI Taxonomy" id="3299032"/>
    <lineage>
        <taxon>Bacteria</taxon>
        <taxon>Pseudomonadati</taxon>
        <taxon>Pseudomonadota</taxon>
        <taxon>Betaproteobacteria</taxon>
        <taxon>Burkholderiales</taxon>
        <taxon>Sphaerotilaceae</taxon>
        <taxon>Roseateles</taxon>
    </lineage>
</organism>
<dbReference type="SUPFAM" id="SSF56300">
    <property type="entry name" value="Metallo-dependent phosphatases"/>
    <property type="match status" value="1"/>
</dbReference>
<feature type="domain" description="Calcineurin-like phosphoesterase" evidence="1">
    <location>
        <begin position="10"/>
        <end position="289"/>
    </location>
</feature>
<sequence>MRRDEIPFLQIVHYSDMHIVGSQFLKQRHATAKLFKRLPPEWQQGLEGADVSALYAFEEFLRNEISKDSDWGSAPCWLVDTGDGTTFGDDESLTDWLQCWTPRFKAACGQQTSQLVLYGNHDAWPATHPLLAWRGNGGPAQAMTQQRDSLRKRWFPNPLPVAPLAVSVPNSTSEVQLFSLNSVDHGLWPGVLAQGRVLPDQFWKTPPPMVGPTAADDLGRLAQACSSGSGGRDLRILAMHYPVAAGAVPGNPRFQQILTNRQNFGNELLTTRFQQQPLIHLHIGGHTHITHPFIGSFPNTSVSANYPPLPGSSVQHVTASTSQRNIAATPAANPTYAERCQEDFPYQCTVFRLSSNKRNPREVIVRRAIAGCQPGGAFGFLPLAPGSARAYEKLSFVL</sequence>